<proteinExistence type="predicted"/>
<dbReference type="InterPro" id="IPR009057">
    <property type="entry name" value="Homeodomain-like_sf"/>
</dbReference>
<dbReference type="PATRIC" id="fig|1304281.5.peg.2125"/>
<evidence type="ECO:0000259" key="3">
    <source>
        <dbReference type="PROSITE" id="PS50977"/>
    </source>
</evidence>
<keyword evidence="5" id="KW-1185">Reference proteome</keyword>
<organism evidence="4 5">
    <name type="scientific">Chryseobacterium koreense CCUG 49689</name>
    <dbReference type="NCBI Taxonomy" id="1304281"/>
    <lineage>
        <taxon>Bacteria</taxon>
        <taxon>Pseudomonadati</taxon>
        <taxon>Bacteroidota</taxon>
        <taxon>Flavobacteriia</taxon>
        <taxon>Flavobacteriales</taxon>
        <taxon>Weeksellaceae</taxon>
        <taxon>Chryseobacterium group</taxon>
        <taxon>Chryseobacterium</taxon>
    </lineage>
</organism>
<gene>
    <name evidence="4" type="ORF">ACM44_09875</name>
</gene>
<dbReference type="SUPFAM" id="SSF46689">
    <property type="entry name" value="Homeodomain-like"/>
    <property type="match status" value="1"/>
</dbReference>
<sequence length="210" mass="24271">MRKMVSGPIRDKSRTKAKLIRAIGKIIKTRGFQQLKVTYVAKTAGVDKKLIYEYFGSVENLVNEYLRKQDYGSSAQQIDFSKTDFLDSGKEYSKTLIANMLEALSKNKELRQIIIWELSESNEMLRKLSDHREELGMILFNKVMLPYFKENEKKYRAILAILISSAYYLSLHAESNGSLFAGLDIRQNDDRQAINDAVNDIIDMAYEKYK</sequence>
<dbReference type="STRING" id="1304281.ACM44_09875"/>
<dbReference type="EMBL" id="LFNG01000012">
    <property type="protein sequence ID" value="KMQ70916.1"/>
    <property type="molecule type" value="Genomic_DNA"/>
</dbReference>
<keyword evidence="1 2" id="KW-0238">DNA-binding</keyword>
<dbReference type="RefSeq" id="WP_048499867.1">
    <property type="nucleotide sequence ID" value="NZ_LFNG01000012.1"/>
</dbReference>
<evidence type="ECO:0000313" key="5">
    <source>
        <dbReference type="Proteomes" id="UP000035900"/>
    </source>
</evidence>
<dbReference type="InterPro" id="IPR001647">
    <property type="entry name" value="HTH_TetR"/>
</dbReference>
<feature type="DNA-binding region" description="H-T-H motif" evidence="2">
    <location>
        <begin position="36"/>
        <end position="55"/>
    </location>
</feature>
<comment type="caution">
    <text evidence="4">The sequence shown here is derived from an EMBL/GenBank/DDBJ whole genome shotgun (WGS) entry which is preliminary data.</text>
</comment>
<name>A0A0J7IYK4_9FLAO</name>
<reference evidence="4 5" key="1">
    <citation type="journal article" date="2004" name="Int. J. Syst. Evol. Microbiol.">
        <title>Kaistella koreensis gen. nov., sp. nov., a novel member of the Chryseobacterium-Bergeyella-Riemerella branch.</title>
        <authorList>
            <person name="Kim M.K."/>
            <person name="Im W.T."/>
            <person name="Shin Y.K."/>
            <person name="Lim J.H."/>
            <person name="Kim S.H."/>
            <person name="Lee B.C."/>
            <person name="Park M.Y."/>
            <person name="Lee K.Y."/>
            <person name="Lee S.T."/>
        </authorList>
    </citation>
    <scope>NUCLEOTIDE SEQUENCE [LARGE SCALE GENOMIC DNA]</scope>
    <source>
        <strain evidence="4 5">CCUG 49689</strain>
    </source>
</reference>
<protein>
    <submittedName>
        <fullName evidence="4">TetR family transcriptional regulator</fullName>
    </submittedName>
</protein>
<dbReference type="Proteomes" id="UP000035900">
    <property type="component" value="Unassembled WGS sequence"/>
</dbReference>
<evidence type="ECO:0000256" key="2">
    <source>
        <dbReference type="PROSITE-ProRule" id="PRU00335"/>
    </source>
</evidence>
<dbReference type="OrthoDB" id="836882at2"/>
<dbReference type="PROSITE" id="PS50977">
    <property type="entry name" value="HTH_TETR_2"/>
    <property type="match status" value="1"/>
</dbReference>
<dbReference type="PRINTS" id="PR00455">
    <property type="entry name" value="HTHTETR"/>
</dbReference>
<evidence type="ECO:0000313" key="4">
    <source>
        <dbReference type="EMBL" id="KMQ70916.1"/>
    </source>
</evidence>
<evidence type="ECO:0000256" key="1">
    <source>
        <dbReference type="ARBA" id="ARBA00023125"/>
    </source>
</evidence>
<feature type="domain" description="HTH tetR-type" evidence="3">
    <location>
        <begin position="13"/>
        <end position="73"/>
    </location>
</feature>
<accession>A0A0J7IYK4</accession>
<dbReference type="AlphaFoldDB" id="A0A0J7IYK4"/>
<dbReference type="GO" id="GO:0003677">
    <property type="term" value="F:DNA binding"/>
    <property type="evidence" value="ECO:0007669"/>
    <property type="project" value="UniProtKB-UniRule"/>
</dbReference>
<dbReference type="Gene3D" id="1.10.357.10">
    <property type="entry name" value="Tetracycline Repressor, domain 2"/>
    <property type="match status" value="1"/>
</dbReference>
<dbReference type="Pfam" id="PF00440">
    <property type="entry name" value="TetR_N"/>
    <property type="match status" value="1"/>
</dbReference>